<dbReference type="PROSITE" id="PS50928">
    <property type="entry name" value="ABC_TM1"/>
    <property type="match status" value="1"/>
</dbReference>
<dbReference type="Gene3D" id="1.10.3720.10">
    <property type="entry name" value="MetI-like"/>
    <property type="match status" value="1"/>
</dbReference>
<evidence type="ECO:0000256" key="6">
    <source>
        <dbReference type="ARBA" id="ARBA00023136"/>
    </source>
</evidence>
<evidence type="ECO:0000313" key="10">
    <source>
        <dbReference type="Proteomes" id="UP000236151"/>
    </source>
</evidence>
<feature type="transmembrane region" description="Helical" evidence="7">
    <location>
        <begin position="346"/>
        <end position="366"/>
    </location>
</feature>
<dbReference type="SUPFAM" id="SSF161098">
    <property type="entry name" value="MetI-like"/>
    <property type="match status" value="1"/>
</dbReference>
<dbReference type="PANTHER" id="PTHR43744:SF8">
    <property type="entry name" value="SN-GLYCEROL-3-PHOSPHATE TRANSPORT SYSTEM PERMEASE PROTEIN UGPE"/>
    <property type="match status" value="1"/>
</dbReference>
<evidence type="ECO:0000256" key="4">
    <source>
        <dbReference type="ARBA" id="ARBA00022692"/>
    </source>
</evidence>
<accession>A0A2K2F9L4</accession>
<protein>
    <recommendedName>
        <fullName evidence="8">ABC transmembrane type-1 domain-containing protein</fullName>
    </recommendedName>
</protein>
<feature type="transmembrane region" description="Helical" evidence="7">
    <location>
        <begin position="151"/>
        <end position="170"/>
    </location>
</feature>
<dbReference type="PANTHER" id="PTHR43744">
    <property type="entry name" value="ABC TRANSPORTER PERMEASE PROTEIN MG189-RELATED-RELATED"/>
    <property type="match status" value="1"/>
</dbReference>
<dbReference type="GO" id="GO:0055085">
    <property type="term" value="P:transmembrane transport"/>
    <property type="evidence" value="ECO:0007669"/>
    <property type="project" value="InterPro"/>
</dbReference>
<dbReference type="AlphaFoldDB" id="A0A2K2F9L4"/>
<feature type="transmembrane region" description="Helical" evidence="7">
    <location>
        <begin position="182"/>
        <end position="205"/>
    </location>
</feature>
<dbReference type="GO" id="GO:0005886">
    <property type="term" value="C:plasma membrane"/>
    <property type="evidence" value="ECO:0007669"/>
    <property type="project" value="UniProtKB-SubCell"/>
</dbReference>
<evidence type="ECO:0000313" key="9">
    <source>
        <dbReference type="EMBL" id="PNT96487.1"/>
    </source>
</evidence>
<feature type="domain" description="ABC transmembrane type-1" evidence="8">
    <location>
        <begin position="147"/>
        <end position="366"/>
    </location>
</feature>
<feature type="transmembrane region" description="Helical" evidence="7">
    <location>
        <begin position="262"/>
        <end position="287"/>
    </location>
</feature>
<keyword evidence="10" id="KW-1185">Reference proteome</keyword>
<gene>
    <name evidence="9" type="ORF">CDQ84_15095</name>
</gene>
<reference evidence="9 10" key="1">
    <citation type="submission" date="2017-06" db="EMBL/GenBank/DDBJ databases">
        <title>Investigating the central metabolism of Clostridium thermosuccinogenes.</title>
        <authorList>
            <person name="Koendjbiharie J.G."/>
            <person name="van Kranenburg R."/>
        </authorList>
    </citation>
    <scope>NUCLEOTIDE SEQUENCE [LARGE SCALE GENOMIC DNA]</scope>
    <source>
        <strain evidence="9 10">DSM 5806</strain>
    </source>
</reference>
<evidence type="ECO:0000256" key="3">
    <source>
        <dbReference type="ARBA" id="ARBA00022475"/>
    </source>
</evidence>
<comment type="caution">
    <text evidence="9">The sequence shown here is derived from an EMBL/GenBank/DDBJ whole genome shotgun (WGS) entry which is preliminary data.</text>
</comment>
<evidence type="ECO:0000256" key="5">
    <source>
        <dbReference type="ARBA" id="ARBA00022989"/>
    </source>
</evidence>
<dbReference type="Proteomes" id="UP000236151">
    <property type="component" value="Unassembled WGS sequence"/>
</dbReference>
<comment type="similarity">
    <text evidence="7">Belongs to the binding-protein-dependent transport system permease family.</text>
</comment>
<dbReference type="InterPro" id="IPR000515">
    <property type="entry name" value="MetI-like"/>
</dbReference>
<evidence type="ECO:0000256" key="7">
    <source>
        <dbReference type="RuleBase" id="RU363032"/>
    </source>
</evidence>
<sequence>MDLHRRSWSHNGNYIFHRRQGKTCCRAEKASGQKAGEKSKKNTASQGVMRLNISALIDRHRMDRYINKAKKALLGSREKTGILFTIFVYTMLISLGFIYLYPMLHMFVTSFMSLDDLLDESVRWIPTHISLENYIEAFRVMKFKTTIGPTILLTVIPSLCQTVVCAVTGYGFARYRFKGKSIILVLVLLTFVIPPHVMMVPRYLMYTDYKMIGSIGVLLYPAILGQGLNSAIFILIFTQFFRQTPVSLDEAARVDGAGELRIFLTIAVPLAVPAFIVSILFSSVWYWNETYFSSLYLGSSNIGNQNTVTTILMELSRFEDSYKKYVQQVAGYWGAGGSVESIANEAIRMAGTMISILPLLIVYFLLQKHFVESIERTGITGE</sequence>
<dbReference type="InterPro" id="IPR035906">
    <property type="entry name" value="MetI-like_sf"/>
</dbReference>
<name>A0A2K2F9L4_9CLOT</name>
<keyword evidence="6 7" id="KW-0472">Membrane</keyword>
<evidence type="ECO:0000256" key="1">
    <source>
        <dbReference type="ARBA" id="ARBA00004651"/>
    </source>
</evidence>
<keyword evidence="2 7" id="KW-0813">Transport</keyword>
<comment type="subcellular location">
    <subcellularLocation>
        <location evidence="1 7">Cell membrane</location>
        <topology evidence="1 7">Multi-pass membrane protein</topology>
    </subcellularLocation>
</comment>
<proteinExistence type="inferred from homology"/>
<feature type="transmembrane region" description="Helical" evidence="7">
    <location>
        <begin position="217"/>
        <end position="241"/>
    </location>
</feature>
<dbReference type="KEGG" id="cthd:CDO33_02415"/>
<keyword evidence="4 7" id="KW-0812">Transmembrane</keyword>
<evidence type="ECO:0000259" key="8">
    <source>
        <dbReference type="PROSITE" id="PS50928"/>
    </source>
</evidence>
<keyword evidence="5 7" id="KW-1133">Transmembrane helix</keyword>
<dbReference type="EMBL" id="NIOJ01000048">
    <property type="protein sequence ID" value="PNT96487.1"/>
    <property type="molecule type" value="Genomic_DNA"/>
</dbReference>
<organism evidence="9 10">
    <name type="scientific">Clostridium thermosuccinogenes</name>
    <dbReference type="NCBI Taxonomy" id="84032"/>
    <lineage>
        <taxon>Bacteria</taxon>
        <taxon>Bacillati</taxon>
        <taxon>Bacillota</taxon>
        <taxon>Clostridia</taxon>
        <taxon>Eubacteriales</taxon>
        <taxon>Clostridiaceae</taxon>
        <taxon>Clostridium</taxon>
    </lineage>
</organism>
<keyword evidence="3" id="KW-1003">Cell membrane</keyword>
<feature type="transmembrane region" description="Helical" evidence="7">
    <location>
        <begin position="80"/>
        <end position="101"/>
    </location>
</feature>
<dbReference type="Pfam" id="PF00528">
    <property type="entry name" value="BPD_transp_1"/>
    <property type="match status" value="1"/>
</dbReference>
<evidence type="ECO:0000256" key="2">
    <source>
        <dbReference type="ARBA" id="ARBA00022448"/>
    </source>
</evidence>
<dbReference type="CDD" id="cd06261">
    <property type="entry name" value="TM_PBP2"/>
    <property type="match status" value="1"/>
</dbReference>